<evidence type="ECO:0000313" key="2">
    <source>
        <dbReference type="Proteomes" id="UP001232992"/>
    </source>
</evidence>
<accession>A0ABT7BUZ0</accession>
<dbReference type="Proteomes" id="UP001232992">
    <property type="component" value="Unassembled WGS sequence"/>
</dbReference>
<keyword evidence="2" id="KW-1185">Reference proteome</keyword>
<proteinExistence type="predicted"/>
<reference evidence="1 2" key="1">
    <citation type="submission" date="2023-01" db="EMBL/GenBank/DDBJ databases">
        <title>Novel diversity within Roseofilum (Cyanobacteria; Desertifilaceae) from marine benthic mats with descriptions of four novel species.</title>
        <authorList>
            <person name="Wang Y."/>
            <person name="Berthold D.E."/>
            <person name="Hu J."/>
            <person name="Lefler F.W."/>
            <person name="Laughinghouse H.D. IV."/>
        </authorList>
    </citation>
    <scope>NUCLEOTIDE SEQUENCE [LARGE SCALE GENOMIC DNA]</scope>
    <source>
        <strain evidence="1 2">BLCC-M143</strain>
    </source>
</reference>
<dbReference type="EMBL" id="JAQOSQ010000004">
    <property type="protein sequence ID" value="MDJ1182915.1"/>
    <property type="molecule type" value="Genomic_DNA"/>
</dbReference>
<name>A0ABT7BUZ0_9CYAN</name>
<protein>
    <submittedName>
        <fullName evidence="1">Uncharacterized protein</fullName>
    </submittedName>
</protein>
<gene>
    <name evidence="1" type="ORF">PMH09_06865</name>
</gene>
<evidence type="ECO:0000313" key="1">
    <source>
        <dbReference type="EMBL" id="MDJ1182915.1"/>
    </source>
</evidence>
<sequence length="135" mass="15622">MEIIQSLVQRDDIRADAREAFQKAYPDAPDCMIDVAIFHIYIDGIGATLDWLVEIEKFLREPDNEIDYSASLHLLYHIYNWHQLLALLPEGYPKMIELIEKIKAAINDDDIEAALDSAEELEDNFKGHRNFPNFS</sequence>
<comment type="caution">
    <text evidence="1">The sequence shown here is derived from an EMBL/GenBank/DDBJ whole genome shotgun (WGS) entry which is preliminary data.</text>
</comment>
<organism evidence="1 2">
    <name type="scientific">Roseofilum casamattae BLCC-M143</name>
    <dbReference type="NCBI Taxonomy" id="3022442"/>
    <lineage>
        <taxon>Bacteria</taxon>
        <taxon>Bacillati</taxon>
        <taxon>Cyanobacteriota</taxon>
        <taxon>Cyanophyceae</taxon>
        <taxon>Desertifilales</taxon>
        <taxon>Desertifilaceae</taxon>
        <taxon>Roseofilum</taxon>
        <taxon>Roseofilum casamattae</taxon>
    </lineage>
</organism>
<dbReference type="RefSeq" id="WP_283757566.1">
    <property type="nucleotide sequence ID" value="NZ_JAQOSQ010000004.1"/>
</dbReference>